<comment type="similarity">
    <text evidence="1">Belongs to the short-chain dehydrogenases/reductases (SDR) family.</text>
</comment>
<gene>
    <name evidence="3" type="primary">fabG_8</name>
    <name evidence="3" type="ORF">NCTC13492_02821</name>
    <name evidence="2" type="ORF">SAMN05421542_3260</name>
</gene>
<dbReference type="OrthoDB" id="9803333at2"/>
<evidence type="ECO:0000313" key="5">
    <source>
        <dbReference type="Proteomes" id="UP000251670"/>
    </source>
</evidence>
<evidence type="ECO:0000313" key="3">
    <source>
        <dbReference type="EMBL" id="SQB45765.1"/>
    </source>
</evidence>
<reference evidence="3 5" key="2">
    <citation type="submission" date="2018-06" db="EMBL/GenBank/DDBJ databases">
        <authorList>
            <consortium name="Pathogen Informatics"/>
            <person name="Doyle S."/>
        </authorList>
    </citation>
    <scope>NUCLEOTIDE SEQUENCE [LARGE SCALE GENOMIC DNA]</scope>
    <source>
        <strain evidence="3 5">NCTC13492</strain>
    </source>
</reference>
<sequence length="250" mass="26501">MELTNHKILIVGASSGIGQATAIDLAKKGAKLVLIARSEDKLKEVLESCEGSGHSYFAVDVKNEKELDDAISSSVKDTGEPFSGFVYSAGQEGTIPLKFVKSDFLTNILQVNTIPALLITKILQKKGNFSSEGGSIIFISSVMGNLGQPAKAAYCMSKGGLVAASKALALELASKKIRVNCISPGMVTTEMSSKILDSISEENIKEIKKMHPLGIGEVEDVVSGITFLISDKSKWITGIDLLIDGGYSAQ</sequence>
<dbReference type="STRING" id="445960.SAMN05421542_3260"/>
<dbReference type="EMBL" id="UAWB01000012">
    <property type="protein sequence ID" value="SQB45765.1"/>
    <property type="molecule type" value="Genomic_DNA"/>
</dbReference>
<dbReference type="SUPFAM" id="SSF51735">
    <property type="entry name" value="NAD(P)-binding Rossmann-fold domains"/>
    <property type="match status" value="1"/>
</dbReference>
<evidence type="ECO:0000313" key="4">
    <source>
        <dbReference type="Proteomes" id="UP000199426"/>
    </source>
</evidence>
<dbReference type="InterPro" id="IPR036291">
    <property type="entry name" value="NAD(P)-bd_dom_sf"/>
</dbReference>
<dbReference type="FunFam" id="3.40.50.720:FF:000084">
    <property type="entry name" value="Short-chain dehydrogenase reductase"/>
    <property type="match status" value="1"/>
</dbReference>
<organism evidence="3 5">
    <name type="scientific">Chryseobacterium jejuense</name>
    <dbReference type="NCBI Taxonomy" id="445960"/>
    <lineage>
        <taxon>Bacteria</taxon>
        <taxon>Pseudomonadati</taxon>
        <taxon>Bacteroidota</taxon>
        <taxon>Flavobacteriia</taxon>
        <taxon>Flavobacteriales</taxon>
        <taxon>Weeksellaceae</taxon>
        <taxon>Chryseobacterium group</taxon>
        <taxon>Chryseobacterium</taxon>
    </lineage>
</organism>
<evidence type="ECO:0000313" key="2">
    <source>
        <dbReference type="EMBL" id="SDJ34760.1"/>
    </source>
</evidence>
<dbReference type="PANTHER" id="PTHR42760">
    <property type="entry name" value="SHORT-CHAIN DEHYDROGENASES/REDUCTASES FAMILY MEMBER"/>
    <property type="match status" value="1"/>
</dbReference>
<dbReference type="Gene3D" id="3.40.50.720">
    <property type="entry name" value="NAD(P)-binding Rossmann-like Domain"/>
    <property type="match status" value="1"/>
</dbReference>
<keyword evidence="3" id="KW-0560">Oxidoreductase</keyword>
<reference evidence="2 4" key="1">
    <citation type="submission" date="2016-10" db="EMBL/GenBank/DDBJ databases">
        <authorList>
            <person name="Varghese N."/>
            <person name="Submissions S."/>
        </authorList>
    </citation>
    <scope>NUCLEOTIDE SEQUENCE [LARGE SCALE GENOMIC DNA]</scope>
    <source>
        <strain evidence="2 4">DSM 19299</strain>
    </source>
</reference>
<dbReference type="EC" id="1.1.1.100" evidence="3"/>
<dbReference type="CDD" id="cd05233">
    <property type="entry name" value="SDR_c"/>
    <property type="match status" value="1"/>
</dbReference>
<dbReference type="Proteomes" id="UP000251670">
    <property type="component" value="Unassembled WGS sequence"/>
</dbReference>
<dbReference type="Proteomes" id="UP000199426">
    <property type="component" value="Unassembled WGS sequence"/>
</dbReference>
<dbReference type="Pfam" id="PF13561">
    <property type="entry name" value="adh_short_C2"/>
    <property type="match status" value="1"/>
</dbReference>
<dbReference type="EMBL" id="FNEG01000005">
    <property type="protein sequence ID" value="SDJ34760.1"/>
    <property type="molecule type" value="Genomic_DNA"/>
</dbReference>
<protein>
    <submittedName>
        <fullName evidence="3">3-oxoacyl-[acyl-carrier-protein] reductase FabG</fullName>
        <ecNumber evidence="3">1.1.1.100</ecNumber>
    </submittedName>
    <submittedName>
        <fullName evidence="2">NAD(P)-dependent dehydrogenase, short-chain alcohol dehydrogenase family</fullName>
    </submittedName>
</protein>
<accession>A0A2X2XCM6</accession>
<name>A0A2X2XCM6_CHRJE</name>
<dbReference type="RefSeq" id="WP_089737497.1">
    <property type="nucleotide sequence ID" value="NZ_FNEG01000005.1"/>
</dbReference>
<dbReference type="PRINTS" id="PR00081">
    <property type="entry name" value="GDHRDH"/>
</dbReference>
<dbReference type="AlphaFoldDB" id="A0A2X2XCM6"/>
<dbReference type="InterPro" id="IPR002347">
    <property type="entry name" value="SDR_fam"/>
</dbReference>
<proteinExistence type="inferred from homology"/>
<evidence type="ECO:0000256" key="1">
    <source>
        <dbReference type="ARBA" id="ARBA00006484"/>
    </source>
</evidence>
<keyword evidence="4" id="KW-1185">Reference proteome</keyword>
<dbReference type="GO" id="GO:0004316">
    <property type="term" value="F:3-oxoacyl-[acyl-carrier-protein] reductase (NADPH) activity"/>
    <property type="evidence" value="ECO:0007669"/>
    <property type="project" value="UniProtKB-EC"/>
</dbReference>